<evidence type="ECO:0000259" key="7">
    <source>
        <dbReference type="PROSITE" id="PS51093"/>
    </source>
</evidence>
<evidence type="ECO:0000256" key="6">
    <source>
        <dbReference type="ARBA" id="ARBA00022777"/>
    </source>
</evidence>
<dbReference type="PROSITE" id="PS00371">
    <property type="entry name" value="PTS_EIIA_TYPE_1_HIS"/>
    <property type="match status" value="1"/>
</dbReference>
<evidence type="ECO:0000256" key="3">
    <source>
        <dbReference type="ARBA" id="ARBA00022597"/>
    </source>
</evidence>
<keyword evidence="6" id="KW-0418">Kinase</keyword>
<feature type="domain" description="PTS EIIA type-1" evidence="7">
    <location>
        <begin position="33"/>
        <end position="137"/>
    </location>
</feature>
<keyword evidence="9" id="KW-1185">Reference proteome</keyword>
<dbReference type="InterPro" id="IPR001127">
    <property type="entry name" value="PTS_EIIA_1_perm"/>
</dbReference>
<dbReference type="Pfam" id="PF00358">
    <property type="entry name" value="PTS_EIIA_1"/>
    <property type="match status" value="1"/>
</dbReference>
<evidence type="ECO:0000256" key="1">
    <source>
        <dbReference type="ARBA" id="ARBA00004496"/>
    </source>
</evidence>
<dbReference type="SUPFAM" id="SSF51261">
    <property type="entry name" value="Duplicated hybrid motif"/>
    <property type="match status" value="1"/>
</dbReference>
<protein>
    <submittedName>
        <fullName evidence="8">PTS glucose transporter subunit IIA</fullName>
    </submittedName>
</protein>
<accession>A0ABN1JFH7</accession>
<dbReference type="NCBIfam" id="TIGR00830">
    <property type="entry name" value="PTBA"/>
    <property type="match status" value="1"/>
</dbReference>
<dbReference type="PROSITE" id="PS51093">
    <property type="entry name" value="PTS_EIIA_TYPE_1"/>
    <property type="match status" value="1"/>
</dbReference>
<evidence type="ECO:0000313" key="8">
    <source>
        <dbReference type="EMBL" id="GAA0737859.1"/>
    </source>
</evidence>
<organism evidence="8 9">
    <name type="scientific">Clostridium oceanicum</name>
    <dbReference type="NCBI Taxonomy" id="1543"/>
    <lineage>
        <taxon>Bacteria</taxon>
        <taxon>Bacillati</taxon>
        <taxon>Bacillota</taxon>
        <taxon>Clostridia</taxon>
        <taxon>Eubacteriales</taxon>
        <taxon>Clostridiaceae</taxon>
        <taxon>Clostridium</taxon>
    </lineage>
</organism>
<dbReference type="PANTHER" id="PTHR45008:SF1">
    <property type="entry name" value="PTS SYSTEM GLUCOSE-SPECIFIC EIIA COMPONENT"/>
    <property type="match status" value="1"/>
</dbReference>
<dbReference type="InterPro" id="IPR050890">
    <property type="entry name" value="PTS_EIIA_component"/>
</dbReference>
<keyword evidence="2" id="KW-0813">Transport</keyword>
<reference evidence="8 9" key="1">
    <citation type="journal article" date="2019" name="Int. J. Syst. Evol. Microbiol.">
        <title>The Global Catalogue of Microorganisms (GCM) 10K type strain sequencing project: providing services to taxonomists for standard genome sequencing and annotation.</title>
        <authorList>
            <consortium name="The Broad Institute Genomics Platform"/>
            <consortium name="The Broad Institute Genome Sequencing Center for Infectious Disease"/>
            <person name="Wu L."/>
            <person name="Ma J."/>
        </authorList>
    </citation>
    <scope>NUCLEOTIDE SEQUENCE [LARGE SCALE GENOMIC DNA]</scope>
    <source>
        <strain evidence="8 9">JCM 1407</strain>
    </source>
</reference>
<dbReference type="Gene3D" id="2.70.70.10">
    <property type="entry name" value="Glucose Permease (Domain IIA)"/>
    <property type="match status" value="1"/>
</dbReference>
<dbReference type="InterPro" id="IPR011055">
    <property type="entry name" value="Dup_hybrid_motif"/>
</dbReference>
<comment type="caution">
    <text evidence="8">The sequence shown here is derived from an EMBL/GenBank/DDBJ whole genome shotgun (WGS) entry which is preliminary data.</text>
</comment>
<keyword evidence="4" id="KW-0808">Transferase</keyword>
<dbReference type="RefSeq" id="WP_343760358.1">
    <property type="nucleotide sequence ID" value="NZ_BAAACG010000008.1"/>
</dbReference>
<sequence length="166" mass="18094">MFKSVVSKLGGSKKESIISPVTGEVVDLTEVPDPVFSEKLMGDGIAIIPSLGEVCSPVDGEVVQIFETKHAISIRSEKGLEIILHIGLETVNLKGKGFKSYVKENKKVKAGDKLISFDLDLIKSEGYNLITPVVLVNMDEKVKKIDKKLDKKSIAVGDIVMEVKLK</sequence>
<keyword evidence="3 8" id="KW-0762">Sugar transport</keyword>
<dbReference type="PANTHER" id="PTHR45008">
    <property type="entry name" value="PTS SYSTEM GLUCOSE-SPECIFIC EIIA COMPONENT"/>
    <property type="match status" value="1"/>
</dbReference>
<comment type="subcellular location">
    <subcellularLocation>
        <location evidence="1">Cytoplasm</location>
    </subcellularLocation>
</comment>
<evidence type="ECO:0000256" key="4">
    <source>
        <dbReference type="ARBA" id="ARBA00022679"/>
    </source>
</evidence>
<proteinExistence type="predicted"/>
<evidence type="ECO:0000256" key="2">
    <source>
        <dbReference type="ARBA" id="ARBA00022448"/>
    </source>
</evidence>
<evidence type="ECO:0000313" key="9">
    <source>
        <dbReference type="Proteomes" id="UP001501510"/>
    </source>
</evidence>
<dbReference type="EMBL" id="BAAACG010000008">
    <property type="protein sequence ID" value="GAA0737859.1"/>
    <property type="molecule type" value="Genomic_DNA"/>
</dbReference>
<gene>
    <name evidence="8" type="ORF">GCM10008906_14550</name>
</gene>
<name>A0ABN1JFH7_9CLOT</name>
<dbReference type="Proteomes" id="UP001501510">
    <property type="component" value="Unassembled WGS sequence"/>
</dbReference>
<evidence type="ECO:0000256" key="5">
    <source>
        <dbReference type="ARBA" id="ARBA00022683"/>
    </source>
</evidence>
<keyword evidence="5" id="KW-0598">Phosphotransferase system</keyword>